<comment type="caution">
    <text evidence="1">The sequence shown here is derived from an EMBL/GenBank/DDBJ whole genome shotgun (WGS) entry which is preliminary data.</text>
</comment>
<keyword evidence="2" id="KW-1185">Reference proteome</keyword>
<accession>A0A7W6ETK7</accession>
<dbReference type="AlphaFoldDB" id="A0A7W6ETK7"/>
<dbReference type="Proteomes" id="UP000541352">
    <property type="component" value="Unassembled WGS sequence"/>
</dbReference>
<gene>
    <name evidence="1" type="ORF">FHS57_005872</name>
</gene>
<name>A0A7W6ETK7_9BACT</name>
<evidence type="ECO:0000313" key="1">
    <source>
        <dbReference type="EMBL" id="MBB3841843.1"/>
    </source>
</evidence>
<dbReference type="EMBL" id="JACIBY010000021">
    <property type="protein sequence ID" value="MBB3841843.1"/>
    <property type="molecule type" value="Genomic_DNA"/>
</dbReference>
<organism evidence="1 2">
    <name type="scientific">Runella defluvii</name>
    <dbReference type="NCBI Taxonomy" id="370973"/>
    <lineage>
        <taxon>Bacteria</taxon>
        <taxon>Pseudomonadati</taxon>
        <taxon>Bacteroidota</taxon>
        <taxon>Cytophagia</taxon>
        <taxon>Cytophagales</taxon>
        <taxon>Spirosomataceae</taxon>
        <taxon>Runella</taxon>
    </lineage>
</organism>
<protein>
    <submittedName>
        <fullName evidence="1">Uncharacterized protein</fullName>
    </submittedName>
</protein>
<evidence type="ECO:0000313" key="2">
    <source>
        <dbReference type="Proteomes" id="UP000541352"/>
    </source>
</evidence>
<sequence>MTNKQRTKGRNYALFFGTSKPLNKFSKIIYQAFFLQSYGYLSNNIYNSDISLWYKIMPWQNILLDSEIVFARASVVL</sequence>
<reference evidence="1 2" key="1">
    <citation type="submission" date="2020-08" db="EMBL/GenBank/DDBJ databases">
        <title>Genomic Encyclopedia of Type Strains, Phase IV (KMG-IV): sequencing the most valuable type-strain genomes for metagenomic binning, comparative biology and taxonomic classification.</title>
        <authorList>
            <person name="Goeker M."/>
        </authorList>
    </citation>
    <scope>NUCLEOTIDE SEQUENCE [LARGE SCALE GENOMIC DNA]</scope>
    <source>
        <strain evidence="1 2">DSM 17976</strain>
    </source>
</reference>
<proteinExistence type="predicted"/>